<dbReference type="InterPro" id="IPR005823">
    <property type="entry name" value="Ribosomal_uL13_bac-type"/>
</dbReference>
<dbReference type="FunFam" id="3.90.1180.10:FF:000001">
    <property type="entry name" value="50S ribosomal protein L13"/>
    <property type="match status" value="1"/>
</dbReference>
<evidence type="ECO:0000256" key="1">
    <source>
        <dbReference type="ARBA" id="ARBA00006227"/>
    </source>
</evidence>
<keyword evidence="2 5" id="KW-0689">Ribosomal protein</keyword>
<dbReference type="Gene3D" id="3.90.1180.10">
    <property type="entry name" value="Ribosomal protein L13"/>
    <property type="match status" value="1"/>
</dbReference>
<dbReference type="PIRSF" id="PIRSF002181">
    <property type="entry name" value="Ribosomal_L13"/>
    <property type="match status" value="1"/>
</dbReference>
<evidence type="ECO:0000256" key="5">
    <source>
        <dbReference type="HAMAP-Rule" id="MF_01366"/>
    </source>
</evidence>
<dbReference type="NCBIfam" id="TIGR01066">
    <property type="entry name" value="rplM_bact"/>
    <property type="match status" value="1"/>
</dbReference>
<dbReference type="InterPro" id="IPR005822">
    <property type="entry name" value="Ribosomal_uL13"/>
</dbReference>
<dbReference type="Proteomes" id="UP000009399">
    <property type="component" value="Chromosome"/>
</dbReference>
<dbReference type="PANTHER" id="PTHR11545:SF2">
    <property type="entry name" value="LARGE RIBOSOMAL SUBUNIT PROTEIN UL13M"/>
    <property type="match status" value="1"/>
</dbReference>
<dbReference type="GO" id="GO:0022625">
    <property type="term" value="C:cytosolic large ribosomal subunit"/>
    <property type="evidence" value="ECO:0007669"/>
    <property type="project" value="TreeGrafter"/>
</dbReference>
<reference evidence="6 7" key="1">
    <citation type="journal article" date="2013" name="Genome Announc.">
        <title>Complete Genome Sequence of Mycoplasma hyorhinis Strain SK76.</title>
        <authorList>
            <person name="Goodison S."/>
            <person name="Urquidi V."/>
            <person name="Kumar D."/>
            <person name="Reyes L."/>
            <person name="Rosser C.J."/>
        </authorList>
    </citation>
    <scope>NUCLEOTIDE SEQUENCE [LARGE SCALE GENOMIC DNA]</scope>
    <source>
        <strain evidence="6 7">SK76</strain>
    </source>
</reference>
<evidence type="ECO:0000256" key="4">
    <source>
        <dbReference type="ARBA" id="ARBA00035201"/>
    </source>
</evidence>
<name>A0AAI8AMA6_MESHY</name>
<evidence type="ECO:0000313" key="7">
    <source>
        <dbReference type="Proteomes" id="UP000009399"/>
    </source>
</evidence>
<dbReference type="GO" id="GO:0003729">
    <property type="term" value="F:mRNA binding"/>
    <property type="evidence" value="ECO:0007669"/>
    <property type="project" value="TreeGrafter"/>
</dbReference>
<dbReference type="InterPro" id="IPR036899">
    <property type="entry name" value="Ribosomal_uL13_sf"/>
</dbReference>
<accession>A0AAI8AMA6</accession>
<dbReference type="EMBL" id="CP003914">
    <property type="protein sequence ID" value="AFX74068.1"/>
    <property type="molecule type" value="Genomic_DNA"/>
</dbReference>
<dbReference type="HAMAP" id="MF_01366">
    <property type="entry name" value="Ribosomal_uL13"/>
    <property type="match status" value="1"/>
</dbReference>
<keyword evidence="3 5" id="KW-0687">Ribonucleoprotein</keyword>
<organism evidence="6 7">
    <name type="scientific">Mesomycoplasma hyorhinis SK76</name>
    <dbReference type="NCBI Taxonomy" id="1118964"/>
    <lineage>
        <taxon>Bacteria</taxon>
        <taxon>Bacillati</taxon>
        <taxon>Mycoplasmatota</taxon>
        <taxon>Mycoplasmoidales</taxon>
        <taxon>Metamycoplasmataceae</taxon>
        <taxon>Mesomycoplasma</taxon>
    </lineage>
</organism>
<dbReference type="GO" id="GO:0006412">
    <property type="term" value="P:translation"/>
    <property type="evidence" value="ECO:0007669"/>
    <property type="project" value="UniProtKB-UniRule"/>
</dbReference>
<sequence>MRQTTLVKHKEVTKKWYVIDAAGQVLGRVATLAASHLRGKTSPTFTPNVDMGDNIIIINADRVVLTAKKEEQKIYYSHSGYPGGLKTINAKNLRAKRPIALIEKAVWGMLPHTKLGDKQRKNLFVYAGPEHKHEAQKPEILKVGK</sequence>
<evidence type="ECO:0000256" key="2">
    <source>
        <dbReference type="ARBA" id="ARBA00022980"/>
    </source>
</evidence>
<dbReference type="GO" id="GO:0003735">
    <property type="term" value="F:structural constituent of ribosome"/>
    <property type="evidence" value="ECO:0007669"/>
    <property type="project" value="InterPro"/>
</dbReference>
<evidence type="ECO:0000256" key="3">
    <source>
        <dbReference type="ARBA" id="ARBA00023274"/>
    </source>
</evidence>
<protein>
    <recommendedName>
        <fullName evidence="4 5">Large ribosomal subunit protein uL13</fullName>
    </recommendedName>
</protein>
<dbReference type="GeneID" id="93248270"/>
<dbReference type="CDD" id="cd00392">
    <property type="entry name" value="Ribosomal_L13"/>
    <property type="match status" value="1"/>
</dbReference>
<comment type="subunit">
    <text evidence="5">Part of the 50S ribosomal subunit.</text>
</comment>
<dbReference type="PANTHER" id="PTHR11545">
    <property type="entry name" value="RIBOSOMAL PROTEIN L13"/>
    <property type="match status" value="1"/>
</dbReference>
<gene>
    <name evidence="5" type="primary">rplM</name>
    <name evidence="6" type="ORF">MOS_136</name>
</gene>
<dbReference type="KEGG" id="mhs:MOS_136"/>
<comment type="function">
    <text evidence="5">This protein is one of the early assembly proteins of the 50S ribosomal subunit, although it is not seen to bind rRNA by itself. It is important during the early stages of 50S assembly.</text>
</comment>
<dbReference type="AlphaFoldDB" id="A0AAI8AMA6"/>
<dbReference type="Pfam" id="PF00572">
    <property type="entry name" value="Ribosomal_L13"/>
    <property type="match status" value="1"/>
</dbReference>
<evidence type="ECO:0000313" key="6">
    <source>
        <dbReference type="EMBL" id="AFX74068.1"/>
    </source>
</evidence>
<proteinExistence type="inferred from homology"/>
<dbReference type="GO" id="GO:0017148">
    <property type="term" value="P:negative regulation of translation"/>
    <property type="evidence" value="ECO:0007669"/>
    <property type="project" value="TreeGrafter"/>
</dbReference>
<dbReference type="RefSeq" id="WP_013301959.1">
    <property type="nucleotide sequence ID" value="NC_019552.1"/>
</dbReference>
<dbReference type="SUPFAM" id="SSF52161">
    <property type="entry name" value="Ribosomal protein L13"/>
    <property type="match status" value="1"/>
</dbReference>
<comment type="similarity">
    <text evidence="1 5">Belongs to the universal ribosomal protein uL13 family.</text>
</comment>